<sequence>MAGPFIVITPDEATVQEVAQHLQPLELQPLLHFRTLQEWIRYEQNTETAPAALILLALALPDSEGLDAFAEVKLRAIQTPVIALLRREEAMLGIHLLQMGAADYLFRDELCALLLQHVVARALERQKLQNALSEYLQELYASESRFRAILRHYPDGLLVLDEAGRVLLANSEACRLLMLAETELVGQSIEALFRVSEPGFVVVEALQGLRKLRMQEIACEEDGCRLVLLREPTPAEQGVGVSAGLFTMPA</sequence>
<evidence type="ECO:0000259" key="2">
    <source>
        <dbReference type="PROSITE" id="PS50110"/>
    </source>
</evidence>
<dbReference type="InterPro" id="IPR000014">
    <property type="entry name" value="PAS"/>
</dbReference>
<reference evidence="4" key="1">
    <citation type="journal article" date="2020" name="mSystems">
        <title>Genome- and Community-Level Interaction Insights into Carbon Utilization and Element Cycling Functions of Hydrothermarchaeota in Hydrothermal Sediment.</title>
        <authorList>
            <person name="Zhou Z."/>
            <person name="Liu Y."/>
            <person name="Xu W."/>
            <person name="Pan J."/>
            <person name="Luo Z.H."/>
            <person name="Li M."/>
        </authorList>
    </citation>
    <scope>NUCLEOTIDE SEQUENCE [LARGE SCALE GENOMIC DNA]</scope>
    <source>
        <strain evidence="4">SpSt-143</strain>
    </source>
</reference>
<dbReference type="AlphaFoldDB" id="A0A7V2F891"/>
<evidence type="ECO:0000259" key="3">
    <source>
        <dbReference type="PROSITE" id="PS50112"/>
    </source>
</evidence>
<dbReference type="NCBIfam" id="TIGR00229">
    <property type="entry name" value="sensory_box"/>
    <property type="match status" value="1"/>
</dbReference>
<feature type="domain" description="PAS" evidence="3">
    <location>
        <begin position="142"/>
        <end position="198"/>
    </location>
</feature>
<dbReference type="SMART" id="SM00091">
    <property type="entry name" value="PAS"/>
    <property type="match status" value="1"/>
</dbReference>
<proteinExistence type="predicted"/>
<dbReference type="Pfam" id="PF00989">
    <property type="entry name" value="PAS"/>
    <property type="match status" value="1"/>
</dbReference>
<dbReference type="Gene3D" id="3.40.50.2300">
    <property type="match status" value="1"/>
</dbReference>
<gene>
    <name evidence="4" type="ORF">ENO59_11140</name>
</gene>
<comment type="caution">
    <text evidence="1">Lacks conserved residue(s) required for the propagation of feature annotation.</text>
</comment>
<accession>A0A7V2F891</accession>
<dbReference type="GO" id="GO:0006355">
    <property type="term" value="P:regulation of DNA-templated transcription"/>
    <property type="evidence" value="ECO:0007669"/>
    <property type="project" value="InterPro"/>
</dbReference>
<dbReference type="GO" id="GO:0000160">
    <property type="term" value="P:phosphorelay signal transduction system"/>
    <property type="evidence" value="ECO:0007669"/>
    <property type="project" value="InterPro"/>
</dbReference>
<protein>
    <submittedName>
        <fullName evidence="4">PAS domain-containing protein</fullName>
    </submittedName>
</protein>
<dbReference type="SUPFAM" id="SSF52172">
    <property type="entry name" value="CheY-like"/>
    <property type="match status" value="1"/>
</dbReference>
<evidence type="ECO:0000256" key="1">
    <source>
        <dbReference type="PROSITE-ProRule" id="PRU00169"/>
    </source>
</evidence>
<dbReference type="Gene3D" id="3.30.450.20">
    <property type="entry name" value="PAS domain"/>
    <property type="match status" value="1"/>
</dbReference>
<evidence type="ECO:0000313" key="4">
    <source>
        <dbReference type="EMBL" id="HER97040.1"/>
    </source>
</evidence>
<dbReference type="CDD" id="cd00130">
    <property type="entry name" value="PAS"/>
    <property type="match status" value="1"/>
</dbReference>
<organism evidence="4">
    <name type="scientific">Rhodothermus marinus</name>
    <name type="common">Rhodothermus obamensis</name>
    <dbReference type="NCBI Taxonomy" id="29549"/>
    <lineage>
        <taxon>Bacteria</taxon>
        <taxon>Pseudomonadati</taxon>
        <taxon>Rhodothermota</taxon>
        <taxon>Rhodothermia</taxon>
        <taxon>Rhodothermales</taxon>
        <taxon>Rhodothermaceae</taxon>
        <taxon>Rhodothermus</taxon>
    </lineage>
</organism>
<name>A0A7V2F891_RHOMR</name>
<dbReference type="PROSITE" id="PS50110">
    <property type="entry name" value="RESPONSE_REGULATORY"/>
    <property type="match status" value="1"/>
</dbReference>
<dbReference type="InterPro" id="IPR035965">
    <property type="entry name" value="PAS-like_dom_sf"/>
</dbReference>
<dbReference type="InterPro" id="IPR013767">
    <property type="entry name" value="PAS_fold"/>
</dbReference>
<dbReference type="InterPro" id="IPR011006">
    <property type="entry name" value="CheY-like_superfamily"/>
</dbReference>
<dbReference type="InterPro" id="IPR001789">
    <property type="entry name" value="Sig_transdc_resp-reg_receiver"/>
</dbReference>
<dbReference type="SUPFAM" id="SSF55785">
    <property type="entry name" value="PYP-like sensor domain (PAS domain)"/>
    <property type="match status" value="1"/>
</dbReference>
<comment type="caution">
    <text evidence="4">The sequence shown here is derived from an EMBL/GenBank/DDBJ whole genome shotgun (WGS) entry which is preliminary data.</text>
</comment>
<feature type="domain" description="Response regulatory" evidence="2">
    <location>
        <begin position="4"/>
        <end position="122"/>
    </location>
</feature>
<dbReference type="PROSITE" id="PS50112">
    <property type="entry name" value="PAS"/>
    <property type="match status" value="1"/>
</dbReference>
<dbReference type="EMBL" id="DSGB01000006">
    <property type="protein sequence ID" value="HER97040.1"/>
    <property type="molecule type" value="Genomic_DNA"/>
</dbReference>